<gene>
    <name evidence="3" type="ORF">SAMN04489747_0490</name>
</gene>
<dbReference type="Pfam" id="PF13350">
    <property type="entry name" value="Y_phosphatase3"/>
    <property type="match status" value="1"/>
</dbReference>
<dbReference type="InterPro" id="IPR029021">
    <property type="entry name" value="Prot-tyrosine_phosphatase-like"/>
</dbReference>
<dbReference type="AlphaFoldDB" id="A0A1G6T257"/>
<evidence type="ECO:0000256" key="1">
    <source>
        <dbReference type="ARBA" id="ARBA00009580"/>
    </source>
</evidence>
<keyword evidence="4" id="KW-1185">Reference proteome</keyword>
<dbReference type="Gene3D" id="3.90.190.10">
    <property type="entry name" value="Protein tyrosine phosphatase superfamily"/>
    <property type="match status" value="1"/>
</dbReference>
<evidence type="ECO:0000313" key="4">
    <source>
        <dbReference type="Proteomes" id="UP000198546"/>
    </source>
</evidence>
<dbReference type="InterPro" id="IPR016130">
    <property type="entry name" value="Tyr_Pase_AS"/>
</dbReference>
<dbReference type="OrthoDB" id="1188001at2"/>
<organism evidence="3 4">
    <name type="scientific">Auraticoccus monumenti</name>
    <dbReference type="NCBI Taxonomy" id="675864"/>
    <lineage>
        <taxon>Bacteria</taxon>
        <taxon>Bacillati</taxon>
        <taxon>Actinomycetota</taxon>
        <taxon>Actinomycetes</taxon>
        <taxon>Propionibacteriales</taxon>
        <taxon>Propionibacteriaceae</taxon>
        <taxon>Auraticoccus</taxon>
    </lineage>
</organism>
<reference evidence="3 4" key="1">
    <citation type="submission" date="2016-10" db="EMBL/GenBank/DDBJ databases">
        <authorList>
            <person name="de Groot N.N."/>
        </authorList>
    </citation>
    <scope>NUCLEOTIDE SEQUENCE [LARGE SCALE GENOMIC DNA]</scope>
    <source>
        <strain evidence="3 4">MON 2.2</strain>
    </source>
</reference>
<dbReference type="Proteomes" id="UP000198546">
    <property type="component" value="Chromosome i"/>
</dbReference>
<sequence>MTYSRAGVGAVGTGSPRLPPVPNWIEMDGLVNLRDLGGTPLEGGGEVRPGRLLRSDNLQDLSEADVAELRRRGLSDVIDLRTAYEVNATGDGPLKGDGGVAHHHFSYFVEQHGEASSPESGDELPEDALPWVGKRLDVELDDYFASTYWAYLTDRPESVVGALRAVANAEGAALVHCAAGKDRTGTTVALALRLVGADRDAVVADYAASNERLPLIVQRLVSSPVYAANLRDRPLASQATKAETMDTFLRYLDDAHGGVEAVLARLGWTAADTDAMRRHLLD</sequence>
<dbReference type="PANTHER" id="PTHR31126">
    <property type="entry name" value="TYROSINE-PROTEIN PHOSPHATASE"/>
    <property type="match status" value="1"/>
</dbReference>
<dbReference type="InterPro" id="IPR000387">
    <property type="entry name" value="Tyr_Pase_dom"/>
</dbReference>
<evidence type="ECO:0000313" key="3">
    <source>
        <dbReference type="EMBL" id="SDD22626.1"/>
    </source>
</evidence>
<evidence type="ECO:0000259" key="2">
    <source>
        <dbReference type="PROSITE" id="PS50056"/>
    </source>
</evidence>
<accession>A0A1G6T257</accession>
<dbReference type="EMBL" id="LT629688">
    <property type="protein sequence ID" value="SDD22626.1"/>
    <property type="molecule type" value="Genomic_DNA"/>
</dbReference>
<protein>
    <submittedName>
        <fullName evidence="3">Protein tyrosine/serine phosphatase</fullName>
    </submittedName>
</protein>
<dbReference type="SUPFAM" id="SSF52799">
    <property type="entry name" value="(Phosphotyrosine protein) phosphatases II"/>
    <property type="match status" value="1"/>
</dbReference>
<dbReference type="STRING" id="675864.SAMN04489747_0490"/>
<dbReference type="PROSITE" id="PS00383">
    <property type="entry name" value="TYR_PHOSPHATASE_1"/>
    <property type="match status" value="1"/>
</dbReference>
<dbReference type="PANTHER" id="PTHR31126:SF1">
    <property type="entry name" value="TYROSINE SPECIFIC PROTEIN PHOSPHATASES DOMAIN-CONTAINING PROTEIN"/>
    <property type="match status" value="1"/>
</dbReference>
<dbReference type="InterPro" id="IPR026893">
    <property type="entry name" value="Tyr/Ser_Pase_IphP-type"/>
</dbReference>
<proteinExistence type="inferred from homology"/>
<feature type="domain" description="Tyrosine specific protein phosphatases" evidence="2">
    <location>
        <begin position="157"/>
        <end position="192"/>
    </location>
</feature>
<dbReference type="GO" id="GO:0004721">
    <property type="term" value="F:phosphoprotein phosphatase activity"/>
    <property type="evidence" value="ECO:0007669"/>
    <property type="project" value="InterPro"/>
</dbReference>
<name>A0A1G6T257_9ACTN</name>
<comment type="similarity">
    <text evidence="1">Belongs to the protein-tyrosine phosphatase family.</text>
</comment>
<dbReference type="PROSITE" id="PS50056">
    <property type="entry name" value="TYR_PHOSPHATASE_2"/>
    <property type="match status" value="1"/>
</dbReference>